<protein>
    <submittedName>
        <fullName evidence="1">Uncharacterized protein</fullName>
    </submittedName>
</protein>
<dbReference type="Proteomes" id="UP001341840">
    <property type="component" value="Unassembled WGS sequence"/>
</dbReference>
<organism evidence="1 2">
    <name type="scientific">Stylosanthes scabra</name>
    <dbReference type="NCBI Taxonomy" id="79078"/>
    <lineage>
        <taxon>Eukaryota</taxon>
        <taxon>Viridiplantae</taxon>
        <taxon>Streptophyta</taxon>
        <taxon>Embryophyta</taxon>
        <taxon>Tracheophyta</taxon>
        <taxon>Spermatophyta</taxon>
        <taxon>Magnoliopsida</taxon>
        <taxon>eudicotyledons</taxon>
        <taxon>Gunneridae</taxon>
        <taxon>Pentapetalae</taxon>
        <taxon>rosids</taxon>
        <taxon>fabids</taxon>
        <taxon>Fabales</taxon>
        <taxon>Fabaceae</taxon>
        <taxon>Papilionoideae</taxon>
        <taxon>50 kb inversion clade</taxon>
        <taxon>dalbergioids sensu lato</taxon>
        <taxon>Dalbergieae</taxon>
        <taxon>Pterocarpus clade</taxon>
        <taxon>Stylosanthes</taxon>
    </lineage>
</organism>
<evidence type="ECO:0000313" key="2">
    <source>
        <dbReference type="Proteomes" id="UP001341840"/>
    </source>
</evidence>
<accession>A0ABU6XLH1</accession>
<dbReference type="EMBL" id="JASCZI010211934">
    <property type="protein sequence ID" value="MED6197618.1"/>
    <property type="molecule type" value="Genomic_DNA"/>
</dbReference>
<reference evidence="1 2" key="1">
    <citation type="journal article" date="2023" name="Plants (Basel)">
        <title>Bridging the Gap: Combining Genomics and Transcriptomics Approaches to Understand Stylosanthes scabra, an Orphan Legume from the Brazilian Caatinga.</title>
        <authorList>
            <person name="Ferreira-Neto J.R.C."/>
            <person name="da Silva M.D."/>
            <person name="Binneck E."/>
            <person name="de Melo N.F."/>
            <person name="da Silva R.H."/>
            <person name="de Melo A.L.T.M."/>
            <person name="Pandolfi V."/>
            <person name="Bustamante F.O."/>
            <person name="Brasileiro-Vidal A.C."/>
            <person name="Benko-Iseppon A.M."/>
        </authorList>
    </citation>
    <scope>NUCLEOTIDE SEQUENCE [LARGE SCALE GENOMIC DNA]</scope>
    <source>
        <tissue evidence="1">Leaves</tissue>
    </source>
</reference>
<proteinExistence type="predicted"/>
<gene>
    <name evidence="1" type="ORF">PIB30_058191</name>
</gene>
<name>A0ABU6XLH1_9FABA</name>
<keyword evidence="2" id="KW-1185">Reference proteome</keyword>
<sequence>MVEVCAVNAEGSAFRLNSKGVGHGKGYHKDHEEGYDLLYGVMDGVDIGLDGVQAWPPHLDVWEGVEAIFEIGVSWQVTFVPRLGVAYGSVGQSCGVLGLTWLSHVQATHEGRGPRARLGEATSEPRLGVA</sequence>
<comment type="caution">
    <text evidence="1">The sequence shown here is derived from an EMBL/GenBank/DDBJ whole genome shotgun (WGS) entry which is preliminary data.</text>
</comment>
<evidence type="ECO:0000313" key="1">
    <source>
        <dbReference type="EMBL" id="MED6197618.1"/>
    </source>
</evidence>